<sequence>IFSDVEVISVRDEEAYNNEYDEETAVESHEEEDERDVLNPPEGRVQSDGQVIIDSGDGWMHISQGSYEEMCRRYEAARKESAPHSTVSKSASESSTHNIVIPEQSELQQAIEAELAGNATPLIALQPSFLIAPPSQQQPIAPVEYPNLEASATAAAPTPAPRTSSTETPSTPQPPPRQQGSSSSASSTTAQMYPALEKNEEIK</sequence>
<accession>A0AC34GL03</accession>
<name>A0AC34GL03_9BILA</name>
<protein>
    <submittedName>
        <fullName evidence="2">Uncharacterized protein</fullName>
    </submittedName>
</protein>
<organism evidence="1 2">
    <name type="scientific">Panagrolaimus sp. ES5</name>
    <dbReference type="NCBI Taxonomy" id="591445"/>
    <lineage>
        <taxon>Eukaryota</taxon>
        <taxon>Metazoa</taxon>
        <taxon>Ecdysozoa</taxon>
        <taxon>Nematoda</taxon>
        <taxon>Chromadorea</taxon>
        <taxon>Rhabditida</taxon>
        <taxon>Tylenchina</taxon>
        <taxon>Panagrolaimomorpha</taxon>
        <taxon>Panagrolaimoidea</taxon>
        <taxon>Panagrolaimidae</taxon>
        <taxon>Panagrolaimus</taxon>
    </lineage>
</organism>
<dbReference type="WBParaSite" id="ES5_v2.g30243.t1">
    <property type="protein sequence ID" value="ES5_v2.g30243.t1"/>
    <property type="gene ID" value="ES5_v2.g30243"/>
</dbReference>
<dbReference type="Proteomes" id="UP000887579">
    <property type="component" value="Unplaced"/>
</dbReference>
<reference evidence="2" key="1">
    <citation type="submission" date="2022-11" db="UniProtKB">
        <authorList>
            <consortium name="WormBaseParasite"/>
        </authorList>
    </citation>
    <scope>IDENTIFICATION</scope>
</reference>
<evidence type="ECO:0000313" key="1">
    <source>
        <dbReference type="Proteomes" id="UP000887579"/>
    </source>
</evidence>
<proteinExistence type="predicted"/>
<evidence type="ECO:0000313" key="2">
    <source>
        <dbReference type="WBParaSite" id="ES5_v2.g30243.t1"/>
    </source>
</evidence>